<dbReference type="AlphaFoldDB" id="A0AA88EFP6"/>
<name>A0AA88EFP6_FICCA</name>
<organism evidence="1 2">
    <name type="scientific">Ficus carica</name>
    <name type="common">Common fig</name>
    <dbReference type="NCBI Taxonomy" id="3494"/>
    <lineage>
        <taxon>Eukaryota</taxon>
        <taxon>Viridiplantae</taxon>
        <taxon>Streptophyta</taxon>
        <taxon>Embryophyta</taxon>
        <taxon>Tracheophyta</taxon>
        <taxon>Spermatophyta</taxon>
        <taxon>Magnoliopsida</taxon>
        <taxon>eudicotyledons</taxon>
        <taxon>Gunneridae</taxon>
        <taxon>Pentapetalae</taxon>
        <taxon>rosids</taxon>
        <taxon>fabids</taxon>
        <taxon>Rosales</taxon>
        <taxon>Moraceae</taxon>
        <taxon>Ficeae</taxon>
        <taxon>Ficus</taxon>
    </lineage>
</organism>
<accession>A0AA88EFP6</accession>
<dbReference type="EMBL" id="BTGU01000542">
    <property type="protein sequence ID" value="GMN68039.1"/>
    <property type="molecule type" value="Genomic_DNA"/>
</dbReference>
<reference evidence="1" key="1">
    <citation type="submission" date="2023-07" db="EMBL/GenBank/DDBJ databases">
        <title>draft genome sequence of fig (Ficus carica).</title>
        <authorList>
            <person name="Takahashi T."/>
            <person name="Nishimura K."/>
        </authorList>
    </citation>
    <scope>NUCLEOTIDE SEQUENCE</scope>
</reference>
<evidence type="ECO:0000313" key="2">
    <source>
        <dbReference type="Proteomes" id="UP001187192"/>
    </source>
</evidence>
<keyword evidence="2" id="KW-1185">Reference proteome</keyword>
<dbReference type="Proteomes" id="UP001187192">
    <property type="component" value="Unassembled WGS sequence"/>
</dbReference>
<sequence length="42" mass="4570">MKKNDFVFSLASKVETRHGYAECSPPKYSTGVVACPLPSPNL</sequence>
<proteinExistence type="predicted"/>
<protein>
    <submittedName>
        <fullName evidence="1">Uncharacterized protein</fullName>
    </submittedName>
</protein>
<evidence type="ECO:0000313" key="1">
    <source>
        <dbReference type="EMBL" id="GMN68039.1"/>
    </source>
</evidence>
<gene>
    <name evidence="1" type="ORF">TIFTF001_037094</name>
</gene>
<comment type="caution">
    <text evidence="1">The sequence shown here is derived from an EMBL/GenBank/DDBJ whole genome shotgun (WGS) entry which is preliminary data.</text>
</comment>